<reference evidence="1 2" key="1">
    <citation type="submission" date="2014-04" db="EMBL/GenBank/DDBJ databases">
        <title>Characterization and application of a salt tolerant electro-active bacterium.</title>
        <authorList>
            <person name="Yang L."/>
            <person name="Wei S."/>
            <person name="Tay Q.X.M."/>
        </authorList>
    </citation>
    <scope>NUCLEOTIDE SEQUENCE [LARGE SCALE GENOMIC DNA]</scope>
    <source>
        <strain evidence="1 2">LY1</strain>
    </source>
</reference>
<comment type="caution">
    <text evidence="1">The sequence shown here is derived from an EMBL/GenBank/DDBJ whole genome shotgun (WGS) entry which is preliminary data.</text>
</comment>
<dbReference type="eggNOG" id="ENOG502ZHFI">
    <property type="taxonomic scope" value="Bacteria"/>
</dbReference>
<sequence length="72" mass="8193">MKYFYIAETPSAHGHKEIHHQDCPIIPDMLNRKYLGPYNNSAEALRRALTSEPRAVCCPVCCKSVSEKVLLF</sequence>
<organism evidence="1 2">
    <name type="scientific">Anditalea andensis</name>
    <dbReference type="NCBI Taxonomy" id="1048983"/>
    <lineage>
        <taxon>Bacteria</taxon>
        <taxon>Pseudomonadati</taxon>
        <taxon>Bacteroidota</taxon>
        <taxon>Cytophagia</taxon>
        <taxon>Cytophagales</taxon>
        <taxon>Cytophagaceae</taxon>
        <taxon>Anditalea</taxon>
    </lineage>
</organism>
<keyword evidence="2" id="KW-1185">Reference proteome</keyword>
<dbReference type="RefSeq" id="WP_035076972.1">
    <property type="nucleotide sequence ID" value="NZ_JMIH01000024.1"/>
</dbReference>
<evidence type="ECO:0000313" key="1">
    <source>
        <dbReference type="EMBL" id="KEO72444.1"/>
    </source>
</evidence>
<evidence type="ECO:0000313" key="2">
    <source>
        <dbReference type="Proteomes" id="UP000027821"/>
    </source>
</evidence>
<dbReference type="EMBL" id="JMIH01000024">
    <property type="protein sequence ID" value="KEO72444.1"/>
    <property type="molecule type" value="Genomic_DNA"/>
</dbReference>
<gene>
    <name evidence="1" type="ORF">EL17_17025</name>
</gene>
<name>A0A074KU48_9BACT</name>
<protein>
    <submittedName>
        <fullName evidence="1">Uncharacterized protein</fullName>
    </submittedName>
</protein>
<accession>A0A074KU48</accession>
<dbReference type="Proteomes" id="UP000027821">
    <property type="component" value="Unassembled WGS sequence"/>
</dbReference>
<dbReference type="AlphaFoldDB" id="A0A074KU48"/>
<proteinExistence type="predicted"/>
<dbReference type="OrthoDB" id="47198at2"/>